<keyword evidence="6" id="KW-0256">Endoplasmic reticulum</keyword>
<evidence type="ECO:0000256" key="1">
    <source>
        <dbReference type="ARBA" id="ARBA00004389"/>
    </source>
</evidence>
<gene>
    <name evidence="12" type="ORF">HK105_204527</name>
</gene>
<evidence type="ECO:0000256" key="7">
    <source>
        <dbReference type="ARBA" id="ARBA00022892"/>
    </source>
</evidence>
<proteinExistence type="predicted"/>
<evidence type="ECO:0000313" key="13">
    <source>
        <dbReference type="Proteomes" id="UP001527925"/>
    </source>
</evidence>
<dbReference type="InterPro" id="IPR045260">
    <property type="entry name" value="Sec12-like"/>
</dbReference>
<dbReference type="InterPro" id="IPR036322">
    <property type="entry name" value="WD40_repeat_dom_sf"/>
</dbReference>
<evidence type="ECO:0000256" key="10">
    <source>
        <dbReference type="ARBA" id="ARBA00023136"/>
    </source>
</evidence>
<keyword evidence="10 11" id="KW-0472">Membrane</keyword>
<reference evidence="12 13" key="1">
    <citation type="submission" date="2023-09" db="EMBL/GenBank/DDBJ databases">
        <title>Pangenome analysis of Batrachochytrium dendrobatidis and related Chytrids.</title>
        <authorList>
            <person name="Yacoub M.N."/>
            <person name="Stajich J.E."/>
            <person name="James T.Y."/>
        </authorList>
    </citation>
    <scope>NUCLEOTIDE SEQUENCE [LARGE SCALE GENOMIC DNA]</scope>
    <source>
        <strain evidence="12 13">JEL0888</strain>
    </source>
</reference>
<keyword evidence="5" id="KW-0677">Repeat</keyword>
<evidence type="ECO:0000256" key="3">
    <source>
        <dbReference type="ARBA" id="ARBA00022574"/>
    </source>
</evidence>
<protein>
    <submittedName>
        <fullName evidence="12">Uncharacterized protein</fullName>
    </submittedName>
</protein>
<dbReference type="SMART" id="SM00320">
    <property type="entry name" value="WD40"/>
    <property type="match status" value="3"/>
</dbReference>
<evidence type="ECO:0000256" key="5">
    <source>
        <dbReference type="ARBA" id="ARBA00022737"/>
    </source>
</evidence>
<keyword evidence="2" id="KW-0813">Transport</keyword>
<dbReference type="Pfam" id="PF00400">
    <property type="entry name" value="WD40"/>
    <property type="match status" value="2"/>
</dbReference>
<organism evidence="12 13">
    <name type="scientific">Polyrhizophydium stewartii</name>
    <dbReference type="NCBI Taxonomy" id="2732419"/>
    <lineage>
        <taxon>Eukaryota</taxon>
        <taxon>Fungi</taxon>
        <taxon>Fungi incertae sedis</taxon>
        <taxon>Chytridiomycota</taxon>
        <taxon>Chytridiomycota incertae sedis</taxon>
        <taxon>Chytridiomycetes</taxon>
        <taxon>Rhizophydiales</taxon>
        <taxon>Rhizophydiales incertae sedis</taxon>
        <taxon>Polyrhizophydium</taxon>
    </lineage>
</organism>
<dbReference type="PANTHER" id="PTHR23284">
    <property type="entry name" value="PROLACTIN REGULATORY ELEMENT BINDING PROTEIN"/>
    <property type="match status" value="1"/>
</dbReference>
<keyword evidence="3" id="KW-0853">WD repeat</keyword>
<comment type="subcellular location">
    <subcellularLocation>
        <location evidence="1">Endoplasmic reticulum membrane</location>
        <topology evidence="1">Single-pass membrane protein</topology>
    </subcellularLocation>
</comment>
<dbReference type="Proteomes" id="UP001527925">
    <property type="component" value="Unassembled WGS sequence"/>
</dbReference>
<accession>A0ABR4N8N0</accession>
<name>A0ABR4N8N0_9FUNG</name>
<keyword evidence="7" id="KW-0931">ER-Golgi transport</keyword>
<sequence length="404" mass="42863">MTTPGKRHAAGFPVFSVVFTPSPERVLVGGGGGATKAGVKNAVVRAQPAAAASRRAPRALPHAPPPPVPAQILYDVVPTELELSVVSEYLLAKDDDGCMHIAIHPKEKSLVAAVNSPEAAIAAGNNRNCRVFLIQKSRLRFVQGVKTTDSVDATNYQKSARFSPDGKLLCTGTTDGRFSMWSWPDMAPAFPPLELGSEIMDIQFDPAVSSVGLVTPGVLRLIDTEKAKVRWELAKQVVGTENCDFRALRFGIKSTQGILFVVLNARSRKAAFIQKYSVKDKKLISSKSVSLKPITAFSLSADGSTMAFGSSDLSLNVLNAKTLTRIARFQNAHDFPSTALDINSTNTVVVSGSADGTLFVASVPPIANDSTAGSYTTVWLLVVAVLLIVLLILVGMADSSGGEL</sequence>
<keyword evidence="13" id="KW-1185">Reference proteome</keyword>
<dbReference type="InterPro" id="IPR001680">
    <property type="entry name" value="WD40_rpt"/>
</dbReference>
<evidence type="ECO:0000256" key="8">
    <source>
        <dbReference type="ARBA" id="ARBA00022927"/>
    </source>
</evidence>
<evidence type="ECO:0000256" key="2">
    <source>
        <dbReference type="ARBA" id="ARBA00022448"/>
    </source>
</evidence>
<evidence type="ECO:0000256" key="6">
    <source>
        <dbReference type="ARBA" id="ARBA00022824"/>
    </source>
</evidence>
<keyword evidence="8" id="KW-0653">Protein transport</keyword>
<dbReference type="EMBL" id="JADGIZ020000020">
    <property type="protein sequence ID" value="KAL2915826.1"/>
    <property type="molecule type" value="Genomic_DNA"/>
</dbReference>
<keyword evidence="9 11" id="KW-1133">Transmembrane helix</keyword>
<evidence type="ECO:0000256" key="11">
    <source>
        <dbReference type="SAM" id="Phobius"/>
    </source>
</evidence>
<evidence type="ECO:0000256" key="4">
    <source>
        <dbReference type="ARBA" id="ARBA00022692"/>
    </source>
</evidence>
<dbReference type="PANTHER" id="PTHR23284:SF0">
    <property type="entry name" value="PROLACTIN REGULATORY ELEMENT-BINDING PROTEIN"/>
    <property type="match status" value="1"/>
</dbReference>
<dbReference type="SUPFAM" id="SSF50978">
    <property type="entry name" value="WD40 repeat-like"/>
    <property type="match status" value="1"/>
</dbReference>
<dbReference type="InterPro" id="IPR015943">
    <property type="entry name" value="WD40/YVTN_repeat-like_dom_sf"/>
</dbReference>
<comment type="caution">
    <text evidence="12">The sequence shown here is derived from an EMBL/GenBank/DDBJ whole genome shotgun (WGS) entry which is preliminary data.</text>
</comment>
<evidence type="ECO:0000256" key="9">
    <source>
        <dbReference type="ARBA" id="ARBA00022989"/>
    </source>
</evidence>
<evidence type="ECO:0000313" key="12">
    <source>
        <dbReference type="EMBL" id="KAL2915826.1"/>
    </source>
</evidence>
<dbReference type="Gene3D" id="2.130.10.10">
    <property type="entry name" value="YVTN repeat-like/Quinoprotein amine dehydrogenase"/>
    <property type="match status" value="2"/>
</dbReference>
<feature type="transmembrane region" description="Helical" evidence="11">
    <location>
        <begin position="378"/>
        <end position="397"/>
    </location>
</feature>
<keyword evidence="4 11" id="KW-0812">Transmembrane</keyword>